<organism evidence="1 2">
    <name type="scientific">Stenomitos frigidus ULC18</name>
    <dbReference type="NCBI Taxonomy" id="2107698"/>
    <lineage>
        <taxon>Bacteria</taxon>
        <taxon>Bacillati</taxon>
        <taxon>Cyanobacteriota</taxon>
        <taxon>Cyanophyceae</taxon>
        <taxon>Leptolyngbyales</taxon>
        <taxon>Leptolyngbyaceae</taxon>
        <taxon>Stenomitos</taxon>
    </lineage>
</organism>
<reference evidence="2" key="1">
    <citation type="submission" date="2018-02" db="EMBL/GenBank/DDBJ databases">
        <authorList>
            <person name="Moore K."/>
            <person name="Momper L."/>
        </authorList>
    </citation>
    <scope>NUCLEOTIDE SEQUENCE [LARGE SCALE GENOMIC DNA]</scope>
    <source>
        <strain evidence="2">ULC18</strain>
    </source>
</reference>
<evidence type="ECO:0000313" key="1">
    <source>
        <dbReference type="EMBL" id="PSB23596.1"/>
    </source>
</evidence>
<keyword evidence="2" id="KW-1185">Reference proteome</keyword>
<comment type="caution">
    <text evidence="1">The sequence shown here is derived from an EMBL/GenBank/DDBJ whole genome shotgun (WGS) entry which is preliminary data.</text>
</comment>
<evidence type="ECO:0000313" key="2">
    <source>
        <dbReference type="Proteomes" id="UP000239576"/>
    </source>
</evidence>
<name>A0A2T1DSV4_9CYAN</name>
<proteinExistence type="predicted"/>
<dbReference type="OrthoDB" id="580965at2"/>
<protein>
    <submittedName>
        <fullName evidence="1">Uncharacterized protein</fullName>
    </submittedName>
</protein>
<gene>
    <name evidence="1" type="ORF">C7B82_30415</name>
</gene>
<dbReference type="AlphaFoldDB" id="A0A2T1DSV4"/>
<dbReference type="Proteomes" id="UP000239576">
    <property type="component" value="Unassembled WGS sequence"/>
</dbReference>
<dbReference type="RefSeq" id="WP_106261031.1">
    <property type="nucleotide sequence ID" value="NZ_CAWNSW010000141.1"/>
</dbReference>
<dbReference type="EMBL" id="PVWK01000160">
    <property type="protein sequence ID" value="PSB23596.1"/>
    <property type="molecule type" value="Genomic_DNA"/>
</dbReference>
<accession>A0A2T1DSV4</accession>
<sequence>MGVLAAVSTWTPNFNRQIDQEEQQLYDHLLRLVQSELPAQLIERFRALFVDGVGYPDSDIAAAINKIATSKAADQEFRFVLNRCCHILINRWQTRPQLQAAIPELIAIFETTPSRPVTEYSRSRSVRRVRELVKGFVDSEQYVTLRRLGQVMNQAVDLKTPPPAHEPIGALIQRYPYLYEHCLLTEGSPYEHQQTIRQLQTKAQRQYEVDLSQYVTYQVRRSQIDRNAPLLASHRILQPVKNPTLLSDQELCRALKQFAGKSQSAGTYRDLAQRFLTHTNQAPTYQSFKDDLYQYITASVDPEYGRRQFNNQLYSQLKNTLPESDDQKLNDFLLVRTCSQLLNFLVVESPQRPNHFVFVDLISNIGSTLTTGLLLKIVLICRKVKPYLEKRFSILFNHYEFCRRDGVQWLVEAMETLNLALSTNFSTIDLSFINQIAYQ</sequence>
<reference evidence="1 2" key="2">
    <citation type="submission" date="2018-03" db="EMBL/GenBank/DDBJ databases">
        <title>The ancient ancestry and fast evolution of plastids.</title>
        <authorList>
            <person name="Moore K.R."/>
            <person name="Magnabosco C."/>
            <person name="Momper L."/>
            <person name="Gold D.A."/>
            <person name="Bosak T."/>
            <person name="Fournier G.P."/>
        </authorList>
    </citation>
    <scope>NUCLEOTIDE SEQUENCE [LARGE SCALE GENOMIC DNA]</scope>
    <source>
        <strain evidence="1 2">ULC18</strain>
    </source>
</reference>